<dbReference type="InterPro" id="IPR029787">
    <property type="entry name" value="Nucleotide_cyclase"/>
</dbReference>
<dbReference type="EMBL" id="CP017902">
    <property type="protein sequence ID" value="ARP18683.1"/>
    <property type="molecule type" value="Genomic_DNA"/>
</dbReference>
<dbReference type="Pfam" id="PF08448">
    <property type="entry name" value="PAS_4"/>
    <property type="match status" value="1"/>
</dbReference>
<dbReference type="InterPro" id="IPR035965">
    <property type="entry name" value="PAS-like_dom_sf"/>
</dbReference>
<organism evidence="2">
    <name type="scientific">Vibrio alginolyticus</name>
    <dbReference type="NCBI Taxonomy" id="663"/>
    <lineage>
        <taxon>Bacteria</taxon>
        <taxon>Pseudomonadati</taxon>
        <taxon>Pseudomonadota</taxon>
        <taxon>Gammaproteobacteria</taxon>
        <taxon>Vibrionales</taxon>
        <taxon>Vibrionaceae</taxon>
        <taxon>Vibrio</taxon>
    </lineage>
</organism>
<accession>A0A1W6TSU3</accession>
<dbReference type="InterPro" id="IPR043128">
    <property type="entry name" value="Rev_trsase/Diguanyl_cyclase"/>
</dbReference>
<dbReference type="InterPro" id="IPR000160">
    <property type="entry name" value="GGDEF_dom"/>
</dbReference>
<dbReference type="SUPFAM" id="SSF55073">
    <property type="entry name" value="Nucleotide cyclase"/>
    <property type="match status" value="1"/>
</dbReference>
<dbReference type="SMART" id="SM00267">
    <property type="entry name" value="GGDEF"/>
    <property type="match status" value="1"/>
</dbReference>
<feature type="domain" description="GGDEF" evidence="1">
    <location>
        <begin position="169"/>
        <end position="303"/>
    </location>
</feature>
<dbReference type="PANTHER" id="PTHR46663">
    <property type="entry name" value="DIGUANYLATE CYCLASE DGCT-RELATED"/>
    <property type="match status" value="1"/>
</dbReference>
<dbReference type="PROSITE" id="PS50887">
    <property type="entry name" value="GGDEF"/>
    <property type="match status" value="1"/>
</dbReference>
<dbReference type="NCBIfam" id="TIGR00254">
    <property type="entry name" value="GGDEF"/>
    <property type="match status" value="1"/>
</dbReference>
<dbReference type="Gene3D" id="3.30.450.20">
    <property type="entry name" value="PAS domain"/>
    <property type="match status" value="1"/>
</dbReference>
<dbReference type="SUPFAM" id="SSF55785">
    <property type="entry name" value="PYP-like sensor domain (PAS domain)"/>
    <property type="match status" value="1"/>
</dbReference>
<dbReference type="AlphaFoldDB" id="A0A1W6TSU3"/>
<protein>
    <submittedName>
        <fullName evidence="2">GGDEF domain-containing protein</fullName>
    </submittedName>
</protein>
<name>A0A1W6TSU3_VIBAL</name>
<sequence>MHLQLGRLGVSLDDVIKSLDHLEAYVFIKDTRSRYIYANNLSLRLMNIEKKSLGKVTDSDFLPEDTVELTKHIDAKVLKGETTKEEIVINDTSGNQRVYLEVKSPIRHPELPNEVIAILGISTDITKQKELANKALQQARMDELTKLLNRRGLIECIQQDLKTRVSESRFSTLLFIDLNDFKKINDNHGHAVGDHILREVSERMKSSLRASDLVSRYGGDEFVVFLRGVGNSSTEAEHYTEEVMSRIENALAGPIDTSKGKVQIGTSIGKYIIEGANFSLELAITKADENMYNEKNTSKEDIH</sequence>
<reference evidence="2" key="1">
    <citation type="submission" date="2016-10" db="EMBL/GenBank/DDBJ databases">
        <title>The High Quality Genome of Vibrio alginolyticus K01M1.</title>
        <authorList>
            <person name="Wendling C."/>
            <person name="Chibani C.M."/>
            <person name="Hertel R."/>
            <person name="Sproer C."/>
            <person name="Bunk B."/>
            <person name="Overmann J."/>
            <person name="Roth O."/>
            <person name="Liesegang H."/>
        </authorList>
    </citation>
    <scope>NUCLEOTIDE SEQUENCE</scope>
    <source>
        <strain evidence="2">K05K4</strain>
    </source>
</reference>
<evidence type="ECO:0000313" key="2">
    <source>
        <dbReference type="EMBL" id="ARP18683.1"/>
    </source>
</evidence>
<proteinExistence type="predicted"/>
<dbReference type="InterPro" id="IPR013656">
    <property type="entry name" value="PAS_4"/>
</dbReference>
<dbReference type="PANTHER" id="PTHR46663:SF2">
    <property type="entry name" value="GGDEF DOMAIN-CONTAINING PROTEIN"/>
    <property type="match status" value="1"/>
</dbReference>
<dbReference type="Pfam" id="PF00990">
    <property type="entry name" value="GGDEF"/>
    <property type="match status" value="1"/>
</dbReference>
<dbReference type="CDD" id="cd01949">
    <property type="entry name" value="GGDEF"/>
    <property type="match status" value="1"/>
</dbReference>
<dbReference type="RefSeq" id="WP_159066466.1">
    <property type="nucleotide sequence ID" value="NZ_CP017911.1"/>
</dbReference>
<gene>
    <name evidence="2" type="ORF">K05K4_18490</name>
</gene>
<evidence type="ECO:0000259" key="1">
    <source>
        <dbReference type="PROSITE" id="PS50887"/>
    </source>
</evidence>
<dbReference type="InterPro" id="IPR052163">
    <property type="entry name" value="DGC-Regulatory_Protein"/>
</dbReference>
<dbReference type="Gene3D" id="3.30.70.270">
    <property type="match status" value="1"/>
</dbReference>